<protein>
    <submittedName>
        <fullName evidence="2">Uncharacterized protein</fullName>
    </submittedName>
</protein>
<reference evidence="2 3" key="1">
    <citation type="submission" date="2018-01" db="EMBL/GenBank/DDBJ databases">
        <title>Saezia sanguinis gen. nov., sp. nov., in the order Burkholderiales isolated from human blood.</title>
        <authorList>
            <person name="Medina-Pascual M.J."/>
            <person name="Valdezate S."/>
            <person name="Monzon S."/>
            <person name="Cuesta I."/>
            <person name="Carrasco G."/>
            <person name="Villalon P."/>
            <person name="Saez-Nieto J.A."/>
        </authorList>
    </citation>
    <scope>NUCLEOTIDE SEQUENCE [LARGE SCALE GENOMIC DNA]</scope>
    <source>
        <strain evidence="2 3">CNM695-12</strain>
    </source>
</reference>
<evidence type="ECO:0000313" key="2">
    <source>
        <dbReference type="EMBL" id="RUS68240.1"/>
    </source>
</evidence>
<sequence length="62" mass="6927">MSFTNEHDYISLLLLVLSCALLLFGYSIRSKGVGPWVMLVGICSALAIIAFNILRHTRVFEI</sequence>
<feature type="transmembrane region" description="Helical" evidence="1">
    <location>
        <begin position="9"/>
        <end position="28"/>
    </location>
</feature>
<name>A0A433SHT6_9BURK</name>
<dbReference type="EMBL" id="PQSP01000001">
    <property type="protein sequence ID" value="RUS68240.1"/>
    <property type="molecule type" value="Genomic_DNA"/>
</dbReference>
<keyword evidence="1" id="KW-1133">Transmembrane helix</keyword>
<organism evidence="2 3">
    <name type="scientific">Saezia sanguinis</name>
    <dbReference type="NCBI Taxonomy" id="1965230"/>
    <lineage>
        <taxon>Bacteria</taxon>
        <taxon>Pseudomonadati</taxon>
        <taxon>Pseudomonadota</taxon>
        <taxon>Betaproteobacteria</taxon>
        <taxon>Burkholderiales</taxon>
        <taxon>Saeziaceae</taxon>
        <taxon>Saezia</taxon>
    </lineage>
</organism>
<keyword evidence="3" id="KW-1185">Reference proteome</keyword>
<accession>A0A433SHT6</accession>
<dbReference type="AlphaFoldDB" id="A0A433SHT6"/>
<dbReference type="Proteomes" id="UP000286947">
    <property type="component" value="Unassembled WGS sequence"/>
</dbReference>
<feature type="transmembrane region" description="Helical" evidence="1">
    <location>
        <begin position="34"/>
        <end position="54"/>
    </location>
</feature>
<keyword evidence="1" id="KW-0472">Membrane</keyword>
<comment type="caution">
    <text evidence="2">The sequence shown here is derived from an EMBL/GenBank/DDBJ whole genome shotgun (WGS) entry which is preliminary data.</text>
</comment>
<proteinExistence type="predicted"/>
<evidence type="ECO:0000256" key="1">
    <source>
        <dbReference type="SAM" id="Phobius"/>
    </source>
</evidence>
<gene>
    <name evidence="2" type="ORF">CUZ56_00727</name>
</gene>
<keyword evidence="1" id="KW-0812">Transmembrane</keyword>
<evidence type="ECO:0000313" key="3">
    <source>
        <dbReference type="Proteomes" id="UP000286947"/>
    </source>
</evidence>